<feature type="region of interest" description="Disordered" evidence="2">
    <location>
        <begin position="28"/>
        <end position="48"/>
    </location>
</feature>
<dbReference type="GO" id="GO:0004519">
    <property type="term" value="F:endonuclease activity"/>
    <property type="evidence" value="ECO:0007669"/>
    <property type="project" value="UniProtKB-KW"/>
</dbReference>
<evidence type="ECO:0000313" key="4">
    <source>
        <dbReference type="EMBL" id="TLP55507.1"/>
    </source>
</evidence>
<evidence type="ECO:0000256" key="2">
    <source>
        <dbReference type="SAM" id="MobiDB-lite"/>
    </source>
</evidence>
<sequence length="682" mass="74890">MGRQDPLSLYHAVMGDLWEEEHRRAGVMRDGAKERQARSYKASGRPSVRNIAKASQGSRAAVFKRIRAGGCKTRRSLGNQLDYVNDKAVFTFSGQANSLDGGATLSEDQKTKILDQWTGTWRGSSKLGFTSHMLLSFPTDVSADQVHDITLDWCEHFFESGHYGDEWDYVVAVHTDRDHPHAHILLNNRGKDQGVWFSCWAEGVMSPQLMREKQAEIAENYGVALDATTRLERGVFSKPAGLEEIYAAKAEGRSAREIALSEEEASMAEAAVIAFAKEYMDVADVLDRADASHLAAAVRLMAGSLAAGSAWTIEQGDFDLAEIRTVGEAIDYAETRIEEIRDHAETLEQPERTSFELRAAPVIASLSQLVPDPELRTAYNQELAEPYPPGSDLEGLGGILADAQESGALAGFLHEGQELGLDTDELLARMEAGGTKNHGLAQEWVERDLTAILAKNGIEISDASVEQMDDGVETLDAFQMRLASALGVEMQSAFADLELEELDDNLEQVQEEGARHTLQGETAREQGLQLAGARGAAELGDTAYATGIDVTDTEEPANDYIRQLAQELQDGDLSDEQQEVKQRTLVAELHKELGDEGMAELDRGHWQVLEVVLPNKVDQISVTKQYLEIAAEDRGEPEFAEMASDLAQARANERAKEISVEKAAEKSSERARDRVLDDDMGL</sequence>
<keyword evidence="4" id="KW-0378">Hydrolase</keyword>
<feature type="coiled-coil region" evidence="1">
    <location>
        <begin position="492"/>
        <end position="519"/>
    </location>
</feature>
<keyword evidence="4" id="KW-0255">Endonuclease</keyword>
<keyword evidence="4" id="KW-0540">Nuclease</keyword>
<dbReference type="EMBL" id="VAUA01000015">
    <property type="protein sequence ID" value="TLP55507.1"/>
    <property type="molecule type" value="Genomic_DNA"/>
</dbReference>
<evidence type="ECO:0000256" key="1">
    <source>
        <dbReference type="SAM" id="Coils"/>
    </source>
</evidence>
<keyword evidence="1" id="KW-0175">Coiled coil</keyword>
<dbReference type="Proteomes" id="UP000305041">
    <property type="component" value="Unassembled WGS sequence"/>
</dbReference>
<keyword evidence="5" id="KW-1185">Reference proteome</keyword>
<protein>
    <submittedName>
        <fullName evidence="4">Endonuclease</fullName>
    </submittedName>
</protein>
<feature type="region of interest" description="Disordered" evidence="2">
    <location>
        <begin position="655"/>
        <end position="682"/>
    </location>
</feature>
<organism evidence="4 5">
    <name type="scientific">Parasedimentitalea maritima</name>
    <dbReference type="NCBI Taxonomy" id="2578117"/>
    <lineage>
        <taxon>Bacteria</taxon>
        <taxon>Pseudomonadati</taxon>
        <taxon>Pseudomonadota</taxon>
        <taxon>Alphaproteobacteria</taxon>
        <taxon>Rhodobacterales</taxon>
        <taxon>Paracoccaceae</taxon>
        <taxon>Parasedimentitalea</taxon>
    </lineage>
</organism>
<comment type="caution">
    <text evidence="4">The sequence shown here is derived from an EMBL/GenBank/DDBJ whole genome shotgun (WGS) entry which is preliminary data.</text>
</comment>
<proteinExistence type="predicted"/>
<reference evidence="4 5" key="1">
    <citation type="submission" date="2019-05" db="EMBL/GenBank/DDBJ databases">
        <title>Draft genome sequence of Pelagicola sp. DSW4-44.</title>
        <authorList>
            <person name="Oh J."/>
        </authorList>
    </citation>
    <scope>NUCLEOTIDE SEQUENCE [LARGE SCALE GENOMIC DNA]</scope>
    <source>
        <strain evidence="4 5">DSW4-44</strain>
    </source>
</reference>
<accession>A0ABY2UNY6</accession>
<evidence type="ECO:0000259" key="3">
    <source>
        <dbReference type="Pfam" id="PF03432"/>
    </source>
</evidence>
<dbReference type="Pfam" id="PF03432">
    <property type="entry name" value="Relaxase"/>
    <property type="match status" value="1"/>
</dbReference>
<feature type="domain" description="MobA/VirD2-like nuclease" evidence="3">
    <location>
        <begin position="116"/>
        <end position="203"/>
    </location>
</feature>
<dbReference type="InterPro" id="IPR005094">
    <property type="entry name" value="Endonuclease_MobA/VirD2"/>
</dbReference>
<name>A0ABY2UNY6_9RHOB</name>
<gene>
    <name evidence="4" type="ORF">FEE96_22585</name>
</gene>
<evidence type="ECO:0000313" key="5">
    <source>
        <dbReference type="Proteomes" id="UP000305041"/>
    </source>
</evidence>